<evidence type="ECO:0000259" key="1">
    <source>
        <dbReference type="Pfam" id="PF13472"/>
    </source>
</evidence>
<dbReference type="InterPro" id="IPR013830">
    <property type="entry name" value="SGNH_hydro"/>
</dbReference>
<dbReference type="InterPro" id="IPR006311">
    <property type="entry name" value="TAT_signal"/>
</dbReference>
<name>A0AAE9KZ83_9NEIS</name>
<dbReference type="Gene3D" id="3.40.50.1110">
    <property type="entry name" value="SGNH hydrolase"/>
    <property type="match status" value="1"/>
</dbReference>
<dbReference type="EMBL" id="CP097501">
    <property type="protein sequence ID" value="URD66759.1"/>
    <property type="molecule type" value="Genomic_DNA"/>
</dbReference>
<dbReference type="AlphaFoldDB" id="A0AAE9KZ83"/>
<accession>A0AAE9KZ83</accession>
<feature type="domain" description="SGNH hydrolase-type esterase" evidence="1">
    <location>
        <begin position="42"/>
        <end position="196"/>
    </location>
</feature>
<gene>
    <name evidence="2" type="ORF">LNQ82_05855</name>
</gene>
<dbReference type="CDD" id="cd01822">
    <property type="entry name" value="Lysophospholipase_L1_like"/>
    <property type="match status" value="1"/>
</dbReference>
<dbReference type="SUPFAM" id="SSF52266">
    <property type="entry name" value="SGNH hydrolase"/>
    <property type="match status" value="1"/>
</dbReference>
<dbReference type="PANTHER" id="PTHR30383:SF24">
    <property type="entry name" value="THIOESTERASE 1_PROTEASE 1_LYSOPHOSPHOLIPASE L1"/>
    <property type="match status" value="1"/>
</dbReference>
<dbReference type="PROSITE" id="PS51318">
    <property type="entry name" value="TAT"/>
    <property type="match status" value="1"/>
</dbReference>
<reference evidence="2" key="1">
    <citation type="submission" date="2022-05" db="EMBL/GenBank/DDBJ databases">
        <title>Alysiella filiformis genome sequencing.</title>
        <authorList>
            <person name="Viehboeck T."/>
        </authorList>
    </citation>
    <scope>NUCLEOTIDE SEQUENCE</scope>
    <source>
        <strain evidence="2">DSM 2580</strain>
    </source>
</reference>
<dbReference type="Proteomes" id="UP001056819">
    <property type="component" value="Chromosome"/>
</dbReference>
<proteinExistence type="predicted"/>
<evidence type="ECO:0000313" key="2">
    <source>
        <dbReference type="EMBL" id="URD66759.1"/>
    </source>
</evidence>
<dbReference type="InterPro" id="IPR036514">
    <property type="entry name" value="SGNH_hydro_sf"/>
</dbReference>
<organism evidence="2 3">
    <name type="scientific">Conchiformibius steedae DSM 2580</name>
    <dbReference type="NCBI Taxonomy" id="1121352"/>
    <lineage>
        <taxon>Bacteria</taxon>
        <taxon>Pseudomonadati</taxon>
        <taxon>Pseudomonadota</taxon>
        <taxon>Betaproteobacteria</taxon>
        <taxon>Neisseriales</taxon>
        <taxon>Neisseriaceae</taxon>
        <taxon>Conchiformibius</taxon>
    </lineage>
</organism>
<dbReference type="RefSeq" id="WP_034333651.1">
    <property type="nucleotide sequence ID" value="NZ_CP097501.1"/>
</dbReference>
<evidence type="ECO:0000313" key="3">
    <source>
        <dbReference type="Proteomes" id="UP001056819"/>
    </source>
</evidence>
<sequence>MHHQNVSLSRRHLLLGCAAAAVLSACGGKTHAKLPAGASVLALGDSLTFGYGADPAAAYPAQLAQISRWRVHNGGISGDTSAQALARLPALLREHQPKLVLVGIGGNDFLRRYPENQTRANISRIIEQCAPVPVVLIAQPKPSLGAVIGNLDDHPLYAQLAKQHQIPLFADAWSDILADKDLKSDAIHANAAGYRLFAERLAKFLKKQGFL</sequence>
<protein>
    <submittedName>
        <fullName evidence="2">Arylesterase</fullName>
    </submittedName>
</protein>
<dbReference type="Pfam" id="PF13472">
    <property type="entry name" value="Lipase_GDSL_2"/>
    <property type="match status" value="1"/>
</dbReference>
<dbReference type="GO" id="GO:0004622">
    <property type="term" value="F:phosphatidylcholine lysophospholipase activity"/>
    <property type="evidence" value="ECO:0007669"/>
    <property type="project" value="TreeGrafter"/>
</dbReference>
<dbReference type="PANTHER" id="PTHR30383">
    <property type="entry name" value="THIOESTERASE 1/PROTEASE 1/LYSOPHOSPHOLIPASE L1"/>
    <property type="match status" value="1"/>
</dbReference>
<dbReference type="InterPro" id="IPR051532">
    <property type="entry name" value="Ester_Hydrolysis_Enzymes"/>
</dbReference>